<evidence type="ECO:0000259" key="4">
    <source>
        <dbReference type="Pfam" id="PF03733"/>
    </source>
</evidence>
<organism evidence="5 6">
    <name type="scientific">Mya arenaria</name>
    <name type="common">Soft-shell clam</name>
    <dbReference type="NCBI Taxonomy" id="6604"/>
    <lineage>
        <taxon>Eukaryota</taxon>
        <taxon>Metazoa</taxon>
        <taxon>Spiralia</taxon>
        <taxon>Lophotrochozoa</taxon>
        <taxon>Mollusca</taxon>
        <taxon>Bivalvia</taxon>
        <taxon>Autobranchia</taxon>
        <taxon>Heteroconchia</taxon>
        <taxon>Euheterodonta</taxon>
        <taxon>Imparidentia</taxon>
        <taxon>Neoheterodontei</taxon>
        <taxon>Myida</taxon>
        <taxon>Myoidea</taxon>
        <taxon>Myidae</taxon>
        <taxon>Mya</taxon>
    </lineage>
</organism>
<keyword evidence="3" id="KW-0812">Transmembrane</keyword>
<feature type="compositionally biased region" description="Basic and acidic residues" evidence="2">
    <location>
        <begin position="1"/>
        <end position="24"/>
    </location>
</feature>
<proteinExistence type="predicted"/>
<protein>
    <submittedName>
        <fullName evidence="5">VNX1-like protein</fullName>
    </submittedName>
</protein>
<feature type="transmembrane region" description="Helical" evidence="3">
    <location>
        <begin position="436"/>
        <end position="456"/>
    </location>
</feature>
<evidence type="ECO:0000313" key="6">
    <source>
        <dbReference type="Proteomes" id="UP001164746"/>
    </source>
</evidence>
<name>A0ABY7DMR7_MYAAR</name>
<evidence type="ECO:0000313" key="5">
    <source>
        <dbReference type="EMBL" id="WAQ98183.1"/>
    </source>
</evidence>
<feature type="transmembrane region" description="Helical" evidence="3">
    <location>
        <begin position="356"/>
        <end position="380"/>
    </location>
</feature>
<dbReference type="Gene3D" id="1.20.1420.30">
    <property type="entry name" value="NCX, central ion-binding region"/>
    <property type="match status" value="1"/>
</dbReference>
<dbReference type="PANTHER" id="PTHR31503:SF10">
    <property type="entry name" value="VNX1 PROTEIN"/>
    <property type="match status" value="1"/>
</dbReference>
<dbReference type="EMBL" id="CP111014">
    <property type="protein sequence ID" value="WAQ98183.1"/>
    <property type="molecule type" value="Genomic_DNA"/>
</dbReference>
<keyword evidence="3" id="KW-1133">Transmembrane helix</keyword>
<dbReference type="PANTHER" id="PTHR31503">
    <property type="entry name" value="VACUOLAR CALCIUM ION TRANSPORTER"/>
    <property type="match status" value="1"/>
</dbReference>
<feature type="transmembrane region" description="Helical" evidence="3">
    <location>
        <begin position="147"/>
        <end position="168"/>
    </location>
</feature>
<feature type="region of interest" description="Disordered" evidence="2">
    <location>
        <begin position="1"/>
        <end position="60"/>
    </location>
</feature>
<feature type="transmembrane region" description="Helical" evidence="3">
    <location>
        <begin position="560"/>
        <end position="579"/>
    </location>
</feature>
<dbReference type="Proteomes" id="UP001164746">
    <property type="component" value="Chromosome 3"/>
</dbReference>
<feature type="transmembrane region" description="Helical" evidence="3">
    <location>
        <begin position="283"/>
        <end position="301"/>
    </location>
</feature>
<keyword evidence="1" id="KW-0406">Ion transport</keyword>
<evidence type="ECO:0000256" key="3">
    <source>
        <dbReference type="SAM" id="Phobius"/>
    </source>
</evidence>
<keyword evidence="6" id="KW-1185">Reference proteome</keyword>
<accession>A0ABY7DMR7</accession>
<feature type="transmembrane region" description="Helical" evidence="3">
    <location>
        <begin position="530"/>
        <end position="554"/>
    </location>
</feature>
<dbReference type="InterPro" id="IPR004713">
    <property type="entry name" value="CaH_exchang"/>
</dbReference>
<feature type="transmembrane region" description="Helical" evidence="3">
    <location>
        <begin position="313"/>
        <end position="335"/>
    </location>
</feature>
<reference evidence="5" key="1">
    <citation type="submission" date="2022-11" db="EMBL/GenBank/DDBJ databases">
        <title>Centuries of genome instability and evolution in soft-shell clam transmissible cancer (bioRxiv).</title>
        <authorList>
            <person name="Hart S.F.M."/>
            <person name="Yonemitsu M.A."/>
            <person name="Giersch R.M."/>
            <person name="Beal B.F."/>
            <person name="Arriagada G."/>
            <person name="Davis B.W."/>
            <person name="Ostrander E.A."/>
            <person name="Goff S.P."/>
            <person name="Metzger M.J."/>
        </authorList>
    </citation>
    <scope>NUCLEOTIDE SEQUENCE</scope>
    <source>
        <strain evidence="5">MELC-2E11</strain>
        <tissue evidence="5">Siphon/mantle</tissue>
    </source>
</reference>
<dbReference type="InterPro" id="IPR044880">
    <property type="entry name" value="NCX_ion-bd_dom_sf"/>
</dbReference>
<sequence>MDDDGKITDSRQPSHEHNLHESPSHHHHHHISHVRDNQHASTAKHHSSHTASMDVMPPNGELRRRSAVDKYEQSGTHSLTESIPEGDFEVITPENAIEAHRMFGFKKWKSHVTARPLSERSNVVQDLYADIAAAKPVRVSTLRPTNVLYIVFVGWWMFLIYLLMALLMTISVIGYPYASYCIKMGTFFLWPFGKFSHKSVPITTVESHQFEVSTENMHEGTSLITPTIKHRQPICSRNFWVNLKMVSYVMWLPPDQVSIGDSGFTSMSINIYYYKYTIDGMNIILVNLLVFVLLSIAIGYFDVDADGATSSFAIGAVLNATFGSLVELILYIVSLQKGKRSDGTFDPCYAELVKSGLAGTLIGCVLLIPGICMIVGGVFAPTLFSKIFGDLQCDKCEVNVTNRANLTEGLQCTGCSQSIAGLDGDDTLFNKHIQPLVYAVALILPITYITGVVFTLKTHTSYVYDDFYQQLIEEDNSPDLVEAEEHRDSHGLCHADCSYFIGVTMIAMIPELPEIVNGIQFALQNNPFNFVLVFNDVHLWAVIFSVIVINYIFQDGKTDYFQGVVLCAIYIILLCMYYFTPTPEAAKC</sequence>
<feature type="domain" description="Inner membrane component" evidence="4">
    <location>
        <begin position="145"/>
        <end position="194"/>
    </location>
</feature>
<evidence type="ECO:0000256" key="2">
    <source>
        <dbReference type="SAM" id="MobiDB-lite"/>
    </source>
</evidence>
<evidence type="ECO:0000256" key="1">
    <source>
        <dbReference type="ARBA" id="ARBA00023065"/>
    </source>
</evidence>
<keyword evidence="3" id="KW-0472">Membrane</keyword>
<dbReference type="InterPro" id="IPR005185">
    <property type="entry name" value="YccF"/>
</dbReference>
<dbReference type="Pfam" id="PF03733">
    <property type="entry name" value="YccF"/>
    <property type="match status" value="1"/>
</dbReference>
<keyword evidence="1" id="KW-0813">Transport</keyword>
<gene>
    <name evidence="5" type="ORF">MAR_022556</name>
</gene>